<dbReference type="Gene3D" id="3.50.50.60">
    <property type="entry name" value="FAD/NAD(P)-binding domain"/>
    <property type="match status" value="1"/>
</dbReference>
<name>A0A8X6S6R7_TRICX</name>
<gene>
    <name evidence="2" type="primary">AVEN_246343_1</name>
    <name evidence="2" type="ORF">TNCV_4970191</name>
</gene>
<reference evidence="2" key="1">
    <citation type="submission" date="2020-08" db="EMBL/GenBank/DDBJ databases">
        <title>Multicomponent nature underlies the extraordinary mechanical properties of spider dragline silk.</title>
        <authorList>
            <person name="Kono N."/>
            <person name="Nakamura H."/>
            <person name="Mori M."/>
            <person name="Yoshida Y."/>
            <person name="Ohtoshi R."/>
            <person name="Malay A.D."/>
            <person name="Moran D.A.P."/>
            <person name="Tomita M."/>
            <person name="Numata K."/>
            <person name="Arakawa K."/>
        </authorList>
    </citation>
    <scope>NUCLEOTIDE SEQUENCE</scope>
</reference>
<protein>
    <submittedName>
        <fullName evidence="2">Uncharacterized protein</fullName>
    </submittedName>
</protein>
<sequence length="172" mass="18853">MKRGAVVRASDSRPEGLGSMPNATKYPLSTHGIRVKADLPVGKNMMDRVGTFLVFELSDGIMSFAKKQVDESNIVQYITSKSGVLASPIGVAVTALLARNDTNGINEYPDYQLTFWEGSADEKQRIKPEVTYLKIALKNAEPVQNLSAINKLLPDSGPKCRFKACEWLNCST</sequence>
<dbReference type="Proteomes" id="UP000887159">
    <property type="component" value="Unassembled WGS sequence"/>
</dbReference>
<keyword evidence="3" id="KW-1185">Reference proteome</keyword>
<dbReference type="InterPro" id="IPR036188">
    <property type="entry name" value="FAD/NAD-bd_sf"/>
</dbReference>
<dbReference type="AlphaFoldDB" id="A0A8X6S6R7"/>
<organism evidence="2 3">
    <name type="scientific">Trichonephila clavipes</name>
    <name type="common">Golden silk orbweaver</name>
    <name type="synonym">Nephila clavipes</name>
    <dbReference type="NCBI Taxonomy" id="2585209"/>
    <lineage>
        <taxon>Eukaryota</taxon>
        <taxon>Metazoa</taxon>
        <taxon>Ecdysozoa</taxon>
        <taxon>Arthropoda</taxon>
        <taxon>Chelicerata</taxon>
        <taxon>Arachnida</taxon>
        <taxon>Araneae</taxon>
        <taxon>Araneomorphae</taxon>
        <taxon>Entelegynae</taxon>
        <taxon>Araneoidea</taxon>
        <taxon>Nephilidae</taxon>
        <taxon>Trichonephila</taxon>
    </lineage>
</organism>
<proteinExistence type="predicted"/>
<dbReference type="Gene3D" id="3.30.560.10">
    <property type="entry name" value="Glucose Oxidase, domain 3"/>
    <property type="match status" value="1"/>
</dbReference>
<comment type="caution">
    <text evidence="2">The sequence shown here is derived from an EMBL/GenBank/DDBJ whole genome shotgun (WGS) entry which is preliminary data.</text>
</comment>
<evidence type="ECO:0000256" key="1">
    <source>
        <dbReference type="SAM" id="MobiDB-lite"/>
    </source>
</evidence>
<dbReference type="EMBL" id="BMAU01021281">
    <property type="protein sequence ID" value="GFY08492.1"/>
    <property type="molecule type" value="Genomic_DNA"/>
</dbReference>
<accession>A0A8X6S6R7</accession>
<feature type="region of interest" description="Disordered" evidence="1">
    <location>
        <begin position="1"/>
        <end position="23"/>
    </location>
</feature>
<evidence type="ECO:0000313" key="3">
    <source>
        <dbReference type="Proteomes" id="UP000887159"/>
    </source>
</evidence>
<evidence type="ECO:0000313" key="2">
    <source>
        <dbReference type="EMBL" id="GFY08492.1"/>
    </source>
</evidence>